<dbReference type="SUPFAM" id="SSF103506">
    <property type="entry name" value="Mitochondrial carrier"/>
    <property type="match status" value="1"/>
</dbReference>
<dbReference type="InterPro" id="IPR023395">
    <property type="entry name" value="MCP_dom_sf"/>
</dbReference>
<evidence type="ECO:0000313" key="8">
    <source>
        <dbReference type="Proteomes" id="UP000674318"/>
    </source>
</evidence>
<evidence type="ECO:0000256" key="2">
    <source>
        <dbReference type="ARBA" id="ARBA00022692"/>
    </source>
</evidence>
<feature type="repeat" description="Solcar" evidence="4">
    <location>
        <begin position="183"/>
        <end position="264"/>
    </location>
</feature>
<dbReference type="RefSeq" id="XP_067756175.1">
    <property type="nucleotide sequence ID" value="XM_067899385.1"/>
</dbReference>
<dbReference type="PANTHER" id="PTHR46974">
    <property type="entry name" value="MITOCHONDRIAL GTP/GDP CARRIER PROTEIN 1"/>
    <property type="match status" value="1"/>
</dbReference>
<keyword evidence="2 4" id="KW-0812">Transmembrane</keyword>
<evidence type="ECO:0000256" key="1">
    <source>
        <dbReference type="ARBA" id="ARBA00004141"/>
    </source>
</evidence>
<dbReference type="Pfam" id="PF00153">
    <property type="entry name" value="Mito_carr"/>
    <property type="match status" value="2"/>
</dbReference>
<sequence>MSGALSTPVESSFTTTTSSSSTARVGTSKSACSGLQTQSQNDRSFLYNLFVGPGGGATLAGSCEILIFHPFDTVAKRLMFYHNRVVEMRSPAATLKNLDHVVFGKLKDRYTDTTTGALRPIPAVERLKHMYPGSTYAVAYKVLQRIMKFGGQPYMRDYLHAYHSNLFFRRDAQTGEFIRGGRGAMTLEATAGCLVGVCEIVLLPFDRMKVLSQTNKAAVHRRSIISVIQAEGITRLYAGATTTAVRNAAGSFLLFGGTAFAKEYVFKLENHRDATFMQNIVSSTVGGCVGVFFTSPMDVIKTRIQSQDLTKKISGWHVLVQTARLEGLSAFYKGITPKILTSAPRLVFSYTMTQYFTRVLRG</sequence>
<evidence type="ECO:0000256" key="6">
    <source>
        <dbReference type="SAM" id="MobiDB-lite"/>
    </source>
</evidence>
<evidence type="ECO:0000256" key="3">
    <source>
        <dbReference type="ARBA" id="ARBA00023136"/>
    </source>
</evidence>
<dbReference type="Proteomes" id="UP000674318">
    <property type="component" value="Unassembled WGS sequence"/>
</dbReference>
<name>A0A836HKJ5_9TRYP</name>
<dbReference type="GeneID" id="94289462"/>
<feature type="compositionally biased region" description="Low complexity" evidence="6">
    <location>
        <begin position="1"/>
        <end position="30"/>
    </location>
</feature>
<dbReference type="Gene3D" id="1.50.40.10">
    <property type="entry name" value="Mitochondrial carrier domain"/>
    <property type="match status" value="1"/>
</dbReference>
<dbReference type="AlphaFoldDB" id="A0A836HKJ5"/>
<gene>
    <name evidence="7" type="ORF">JKF63_03382</name>
</gene>
<dbReference type="InterPro" id="IPR053042">
    <property type="entry name" value="Mito_GTP/GDP_Carrier"/>
</dbReference>
<evidence type="ECO:0008006" key="9">
    <source>
        <dbReference type="Google" id="ProtNLM"/>
    </source>
</evidence>
<feature type="region of interest" description="Disordered" evidence="6">
    <location>
        <begin position="1"/>
        <end position="35"/>
    </location>
</feature>
<dbReference type="PANTHER" id="PTHR46974:SF1">
    <property type="entry name" value="MITOCHONDRIAL GTP_GDP CARRIER PROTEIN 1"/>
    <property type="match status" value="1"/>
</dbReference>
<keyword evidence="3 4" id="KW-0472">Membrane</keyword>
<feature type="repeat" description="Solcar" evidence="4">
    <location>
        <begin position="274"/>
        <end position="359"/>
    </location>
</feature>
<evidence type="ECO:0000256" key="5">
    <source>
        <dbReference type="RuleBase" id="RU000488"/>
    </source>
</evidence>
<proteinExistence type="inferred from homology"/>
<dbReference type="GO" id="GO:0001409">
    <property type="term" value="F:guanine nucleotide transmembrane transporter activity"/>
    <property type="evidence" value="ECO:0007669"/>
    <property type="project" value="TreeGrafter"/>
</dbReference>
<dbReference type="GO" id="GO:0016020">
    <property type="term" value="C:membrane"/>
    <property type="evidence" value="ECO:0007669"/>
    <property type="project" value="UniProtKB-SubCell"/>
</dbReference>
<protein>
    <recommendedName>
        <fullName evidence="9">Mitochondrial carrier protein</fullName>
    </recommendedName>
</protein>
<comment type="caution">
    <text evidence="7">The sequence shown here is derived from an EMBL/GenBank/DDBJ whole genome shotgun (WGS) entry which is preliminary data.</text>
</comment>
<dbReference type="KEGG" id="phet:94289462"/>
<comment type="subcellular location">
    <subcellularLocation>
        <location evidence="1">Membrane</location>
        <topology evidence="1">Multi-pass membrane protein</topology>
    </subcellularLocation>
</comment>
<keyword evidence="8" id="KW-1185">Reference proteome</keyword>
<accession>A0A836HKJ5</accession>
<organism evidence="7 8">
    <name type="scientific">Porcisia hertigi</name>
    <dbReference type="NCBI Taxonomy" id="2761500"/>
    <lineage>
        <taxon>Eukaryota</taxon>
        <taxon>Discoba</taxon>
        <taxon>Euglenozoa</taxon>
        <taxon>Kinetoplastea</taxon>
        <taxon>Metakinetoplastina</taxon>
        <taxon>Trypanosomatida</taxon>
        <taxon>Trypanosomatidae</taxon>
        <taxon>Leishmaniinae</taxon>
        <taxon>Porcisia</taxon>
    </lineage>
</organism>
<comment type="similarity">
    <text evidence="5">Belongs to the mitochondrial carrier (TC 2.A.29) family.</text>
</comment>
<dbReference type="OrthoDB" id="409947at2759"/>
<dbReference type="EMBL" id="JAFJZO010000027">
    <property type="protein sequence ID" value="KAG5501552.1"/>
    <property type="molecule type" value="Genomic_DNA"/>
</dbReference>
<dbReference type="InterPro" id="IPR018108">
    <property type="entry name" value="MCP_transmembrane"/>
</dbReference>
<evidence type="ECO:0000256" key="4">
    <source>
        <dbReference type="PROSITE-ProRule" id="PRU00282"/>
    </source>
</evidence>
<dbReference type="PROSITE" id="PS50920">
    <property type="entry name" value="SOLCAR"/>
    <property type="match status" value="2"/>
</dbReference>
<reference evidence="7 8" key="1">
    <citation type="submission" date="2021-02" db="EMBL/GenBank/DDBJ databases">
        <title>Porcisia hertigi Genome sequencing and assembly.</title>
        <authorList>
            <person name="Almutairi H."/>
            <person name="Gatherer D."/>
        </authorList>
    </citation>
    <scope>NUCLEOTIDE SEQUENCE [LARGE SCALE GENOMIC DNA]</scope>
    <source>
        <strain evidence="7 8">C119</strain>
    </source>
</reference>
<keyword evidence="5" id="KW-0813">Transport</keyword>
<dbReference type="GO" id="GO:0005739">
    <property type="term" value="C:mitochondrion"/>
    <property type="evidence" value="ECO:0007669"/>
    <property type="project" value="TreeGrafter"/>
</dbReference>
<evidence type="ECO:0000313" key="7">
    <source>
        <dbReference type="EMBL" id="KAG5501552.1"/>
    </source>
</evidence>